<evidence type="ECO:0000256" key="3">
    <source>
        <dbReference type="ARBA" id="ARBA00022840"/>
    </source>
</evidence>
<dbReference type="InterPro" id="IPR003593">
    <property type="entry name" value="AAA+_ATPase"/>
</dbReference>
<keyword evidence="7" id="KW-1185">Reference proteome</keyword>
<dbReference type="InterPro" id="IPR001482">
    <property type="entry name" value="T2SS/T4SS_dom"/>
</dbReference>
<dbReference type="RefSeq" id="WP_324715622.1">
    <property type="nucleotide sequence ID" value="NZ_CP141615.1"/>
</dbReference>
<proteinExistence type="inferred from homology"/>
<dbReference type="InterPro" id="IPR037257">
    <property type="entry name" value="T2SS_E_N_sf"/>
</dbReference>
<dbReference type="Proteomes" id="UP001332192">
    <property type="component" value="Chromosome"/>
</dbReference>
<dbReference type="Gene3D" id="3.30.300.160">
    <property type="entry name" value="Type II secretion system, protein E, N-terminal domain"/>
    <property type="match status" value="1"/>
</dbReference>
<evidence type="ECO:0000256" key="2">
    <source>
        <dbReference type="ARBA" id="ARBA00022741"/>
    </source>
</evidence>
<dbReference type="EMBL" id="CP141615">
    <property type="protein sequence ID" value="WRP16350.1"/>
    <property type="molecule type" value="Genomic_DNA"/>
</dbReference>
<dbReference type="InterPro" id="IPR007831">
    <property type="entry name" value="T2SS_GspE_N"/>
</dbReference>
<dbReference type="PROSITE" id="PS00662">
    <property type="entry name" value="T2SP_E"/>
    <property type="match status" value="1"/>
</dbReference>
<dbReference type="SMART" id="SM00382">
    <property type="entry name" value="AAA"/>
    <property type="match status" value="1"/>
</dbReference>
<reference evidence="6 7" key="1">
    <citation type="journal article" date="2024" name="Front. Microbiol.">
        <title>Novel thermophilic genera Geochorda gen. nov. and Carboxydochorda gen. nov. from the deep terrestrial subsurface reveal the ecophysiological diversity in the class Limnochordia.</title>
        <authorList>
            <person name="Karnachuk O.V."/>
            <person name="Lukina A.P."/>
            <person name="Avakyan M.R."/>
            <person name="Kadnikov V.V."/>
            <person name="Begmatov S."/>
            <person name="Beletsky A.V."/>
            <person name="Vlasova K.G."/>
            <person name="Novikov A.A."/>
            <person name="Shcherbakova V.A."/>
            <person name="Mardanov A.V."/>
            <person name="Ravin N.V."/>
        </authorList>
    </citation>
    <scope>NUCLEOTIDE SEQUENCE [LARGE SCALE GENOMIC DNA]</scope>
    <source>
        <strain evidence="6 7">L945</strain>
    </source>
</reference>
<dbReference type="Pfam" id="PF05157">
    <property type="entry name" value="MshEN"/>
    <property type="match status" value="1"/>
</dbReference>
<protein>
    <submittedName>
        <fullName evidence="6">ATPase, T2SS/T4P/T4SS family</fullName>
    </submittedName>
</protein>
<keyword evidence="3" id="KW-0067">ATP-binding</keyword>
<keyword evidence="2" id="KW-0547">Nucleotide-binding</keyword>
<organism evidence="6 7">
    <name type="scientific">Carboxydichorda subterranea</name>
    <dbReference type="NCBI Taxonomy" id="3109565"/>
    <lineage>
        <taxon>Bacteria</taxon>
        <taxon>Bacillati</taxon>
        <taxon>Bacillota</taxon>
        <taxon>Limnochordia</taxon>
        <taxon>Limnochordales</taxon>
        <taxon>Geochordaceae</taxon>
        <taxon>Carboxydichorda</taxon>
    </lineage>
</organism>
<accession>A0ABZ1BUQ0</accession>
<feature type="region of interest" description="Disordered" evidence="4">
    <location>
        <begin position="568"/>
        <end position="599"/>
    </location>
</feature>
<evidence type="ECO:0000313" key="7">
    <source>
        <dbReference type="Proteomes" id="UP001332192"/>
    </source>
</evidence>
<dbReference type="CDD" id="cd01129">
    <property type="entry name" value="PulE-GspE-like"/>
    <property type="match status" value="1"/>
</dbReference>
<sequence>MGNAVRITGRRGLGDTLVDQGLVTPAQLQEAVAEQRRTGKSIVRALLDLELVSPGQMADALSAYLGIPRVRWDQVELRPELARVLPERFLKEGVLPVRVEGSTLFLAMVDPMDVMLLDDVQAATGMHVVPLVATEPEIEVARGQVFSLALSTEEVVEQIEPEEEPLNEQELIDPNSPAVRMVNLILADAVQRRASDVHLEPQRDRLRVRFRIDGLLRDVSTVPRQLMPSVVSRVKVMAGLDIAEHRRPQDGQIQMRIGEAQVDMRVSVMPTIHGEKAVVRLLNRSAGLITLDQLGFLPEARLQVDEMLRQRQGLILLTGPTGSGKSTTLYAFLQALNTPERNIITVEDPVEYHVDGITQVQINPRAGITFANTLRSVLRQDPDVLMVGEIRDQETAQIAVRAALTGHLVLSTLHTNSAPGSVVRLMDMGVEPYLLSATLVGVVAQRLVRAVCRDCRTTGVPELTPAERSFLGPAYHGEPLAWGRGCQVCEGTGFRGRVLIEEVLLVDRAIRDHIAGQPSEDTLRQLAMKAGMKTLKESGIAKALMGITTVGEVFRALYSLDEWNGKEPWQTGGTGEAAAALATAGTEQPSSLEAEEVRP</sequence>
<dbReference type="Gene3D" id="3.30.450.90">
    <property type="match status" value="1"/>
</dbReference>
<dbReference type="SUPFAM" id="SSF160246">
    <property type="entry name" value="EspE N-terminal domain-like"/>
    <property type="match status" value="1"/>
</dbReference>
<name>A0ABZ1BUQ0_9FIRM</name>
<evidence type="ECO:0000313" key="6">
    <source>
        <dbReference type="EMBL" id="WRP16350.1"/>
    </source>
</evidence>
<feature type="domain" description="Bacterial type II secretion system protein E" evidence="5">
    <location>
        <begin position="378"/>
        <end position="392"/>
    </location>
</feature>
<dbReference type="InterPro" id="IPR027417">
    <property type="entry name" value="P-loop_NTPase"/>
</dbReference>
<feature type="compositionally biased region" description="Low complexity" evidence="4">
    <location>
        <begin position="576"/>
        <end position="587"/>
    </location>
</feature>
<dbReference type="Gene3D" id="3.40.50.300">
    <property type="entry name" value="P-loop containing nucleotide triphosphate hydrolases"/>
    <property type="match status" value="1"/>
</dbReference>
<evidence type="ECO:0000259" key="5">
    <source>
        <dbReference type="PROSITE" id="PS00662"/>
    </source>
</evidence>
<dbReference type="PANTHER" id="PTHR30258">
    <property type="entry name" value="TYPE II SECRETION SYSTEM PROTEIN GSPE-RELATED"/>
    <property type="match status" value="1"/>
</dbReference>
<dbReference type="SUPFAM" id="SSF52540">
    <property type="entry name" value="P-loop containing nucleoside triphosphate hydrolases"/>
    <property type="match status" value="1"/>
</dbReference>
<comment type="similarity">
    <text evidence="1">Belongs to the GSP E family.</text>
</comment>
<dbReference type="Pfam" id="PF00437">
    <property type="entry name" value="T2SSE"/>
    <property type="match status" value="1"/>
</dbReference>
<dbReference type="PANTHER" id="PTHR30258:SF2">
    <property type="entry name" value="COMG OPERON PROTEIN 1"/>
    <property type="match status" value="1"/>
</dbReference>
<evidence type="ECO:0000256" key="1">
    <source>
        <dbReference type="ARBA" id="ARBA00006611"/>
    </source>
</evidence>
<evidence type="ECO:0000256" key="4">
    <source>
        <dbReference type="SAM" id="MobiDB-lite"/>
    </source>
</evidence>
<gene>
    <name evidence="6" type="ORF">U7230_09595</name>
</gene>